<dbReference type="OrthoDB" id="272672at2759"/>
<feature type="compositionally biased region" description="Acidic residues" evidence="1">
    <location>
        <begin position="586"/>
        <end position="595"/>
    </location>
</feature>
<sequence length="613" mass="68616">MGASRRIGRASASTKSKKKSVKIHVPKKSLPVTLLSGFLGAGKTTLLQHILRTEHGLKIAVVVNDIGAINIDAALIKKTHKLTRTEEKVIALQNGCICCTLRGDLLEELVRISRLEEFDYIIIESSGISEPEQVAETFDARLAEQMGDLANADTAMPLDENTVRVLKQIKAAGGLEKFAHLDTTVTVIDAFTMLNDFDTADILSSRRNDVTPEDERTVSDLMVDQIEFADVIILNKVDMIDEETKTAAISLIKKLNHRAKIIQSTRGKVEVKELVNTGLFKLDVAQSGYGWLQDLHEMTVREVNGRNVATPKPETEEYNVQSFIYTRRRPFHPRRLFSLIYDKFILQMEHADEEDDEDEELDQDDDDEQDSSMGGQDDPRSSGSSSGSERRGSDSEQSDKSSASTARTVPSLEGEPWKHTDDDTAMDIDVDMDIPPNATILANKRAHPTFRRLFRSKGEFFLATRPHRAGDWSQAGAMLTLTGGRPWFCTLPPEEYTTGDRDVDSLVQHDILKGGEWGDRRQELVFIGEKLDHVNLEKLLDECLLTDEEMEAWERVMRDDGLDDSQRVDALQDVFDDGFPDWIEEDGAEGMDEDGHDGHNHGRNSKHGVLVGN</sequence>
<feature type="domain" description="CobW C-terminal" evidence="2">
    <location>
        <begin position="320"/>
        <end position="544"/>
    </location>
</feature>
<evidence type="ECO:0000256" key="1">
    <source>
        <dbReference type="SAM" id="MobiDB-lite"/>
    </source>
</evidence>
<dbReference type="AlphaFoldDB" id="A0A0A1UVM3"/>
<accession>A0A0A1UVM3</accession>
<dbReference type="InterPro" id="IPR011629">
    <property type="entry name" value="CobW-like_C"/>
</dbReference>
<dbReference type="PANTHER" id="PTHR43603:SF1">
    <property type="entry name" value="ZINC-REGULATED GTPASE METALLOPROTEIN ACTIVATOR 1"/>
    <property type="match status" value="1"/>
</dbReference>
<gene>
    <name evidence="3" type="ORF">X797_004723</name>
</gene>
<dbReference type="Proteomes" id="UP000030151">
    <property type="component" value="Unassembled WGS sequence"/>
</dbReference>
<dbReference type="InterPro" id="IPR027417">
    <property type="entry name" value="P-loop_NTPase"/>
</dbReference>
<feature type="compositionally biased region" description="Acidic residues" evidence="1">
    <location>
        <begin position="352"/>
        <end position="370"/>
    </location>
</feature>
<dbReference type="EMBL" id="JELW01000006">
    <property type="protein sequence ID" value="EXV01889.1"/>
    <property type="molecule type" value="Genomic_DNA"/>
</dbReference>
<dbReference type="SUPFAM" id="SSF90002">
    <property type="entry name" value="Hypothetical protein YjiA, C-terminal domain"/>
    <property type="match status" value="1"/>
</dbReference>
<dbReference type="SMART" id="SM00833">
    <property type="entry name" value="CobW_C"/>
    <property type="match status" value="1"/>
</dbReference>
<evidence type="ECO:0000313" key="3">
    <source>
        <dbReference type="EMBL" id="EXV01889.1"/>
    </source>
</evidence>
<feature type="compositionally biased region" description="Basic and acidic residues" evidence="1">
    <location>
        <begin position="388"/>
        <end position="399"/>
    </location>
</feature>
<dbReference type="Pfam" id="PF02492">
    <property type="entry name" value="cobW"/>
    <property type="match status" value="2"/>
</dbReference>
<dbReference type="InterPro" id="IPR051927">
    <property type="entry name" value="Zn_Chap_cDPG_Synth"/>
</dbReference>
<reference evidence="3 4" key="1">
    <citation type="submission" date="2014-02" db="EMBL/GenBank/DDBJ databases">
        <title>The genome sequence of the entomopathogenic fungus Metarhizium robertsii ARSEF 2575.</title>
        <authorList>
            <person name="Giuliano Garisto Donzelli B."/>
            <person name="Roe B.A."/>
            <person name="Macmil S.L."/>
            <person name="Krasnoff S.B."/>
            <person name="Gibson D.M."/>
        </authorList>
    </citation>
    <scope>NUCLEOTIDE SEQUENCE [LARGE SCALE GENOMIC DNA]</scope>
    <source>
        <strain evidence="3 4">ARSEF 2575</strain>
    </source>
</reference>
<name>A0A0A1UVM3_9HYPO</name>
<dbReference type="CDD" id="cd03112">
    <property type="entry name" value="CobW-like"/>
    <property type="match status" value="1"/>
</dbReference>
<feature type="region of interest" description="Disordered" evidence="1">
    <location>
        <begin position="586"/>
        <end position="613"/>
    </location>
</feature>
<dbReference type="PANTHER" id="PTHR43603">
    <property type="entry name" value="COBW DOMAIN-CONTAINING PROTEIN DDB_G0274527"/>
    <property type="match status" value="1"/>
</dbReference>
<dbReference type="InterPro" id="IPR003495">
    <property type="entry name" value="CobW/HypB/UreG_nucleotide-bd"/>
</dbReference>
<dbReference type="Gene3D" id="3.40.50.300">
    <property type="entry name" value="P-loop containing nucleotide triphosphate hydrolases"/>
    <property type="match status" value="1"/>
</dbReference>
<feature type="region of interest" description="Disordered" evidence="1">
    <location>
        <begin position="352"/>
        <end position="423"/>
    </location>
</feature>
<proteinExistence type="predicted"/>
<evidence type="ECO:0000259" key="2">
    <source>
        <dbReference type="SMART" id="SM00833"/>
    </source>
</evidence>
<dbReference type="SUPFAM" id="SSF52540">
    <property type="entry name" value="P-loop containing nucleoside triphosphate hydrolases"/>
    <property type="match status" value="1"/>
</dbReference>
<evidence type="ECO:0000313" key="4">
    <source>
        <dbReference type="Proteomes" id="UP000030151"/>
    </source>
</evidence>
<dbReference type="HOGENOM" id="CLU_017452_2_1_1"/>
<dbReference type="eggNOG" id="KOG2743">
    <property type="taxonomic scope" value="Eukaryota"/>
</dbReference>
<protein>
    <submittedName>
        <fullName evidence="3">CobW/HypB/UreG domain protein</fullName>
    </submittedName>
</protein>
<comment type="caution">
    <text evidence="3">The sequence shown here is derived from an EMBL/GenBank/DDBJ whole genome shotgun (WGS) entry which is preliminary data.</text>
</comment>
<dbReference type="Pfam" id="PF07683">
    <property type="entry name" value="CobW_C"/>
    <property type="match status" value="1"/>
</dbReference>
<organism evidence="3 4">
    <name type="scientific">Metarhizium robertsii</name>
    <dbReference type="NCBI Taxonomy" id="568076"/>
    <lineage>
        <taxon>Eukaryota</taxon>
        <taxon>Fungi</taxon>
        <taxon>Dikarya</taxon>
        <taxon>Ascomycota</taxon>
        <taxon>Pezizomycotina</taxon>
        <taxon>Sordariomycetes</taxon>
        <taxon>Hypocreomycetidae</taxon>
        <taxon>Hypocreales</taxon>
        <taxon>Clavicipitaceae</taxon>
        <taxon>Metarhizium</taxon>
    </lineage>
</organism>